<dbReference type="SUPFAM" id="SSF53474">
    <property type="entry name" value="alpha/beta-Hydrolases"/>
    <property type="match status" value="1"/>
</dbReference>
<dbReference type="InterPro" id="IPR000073">
    <property type="entry name" value="AB_hydrolase_1"/>
</dbReference>
<proteinExistence type="predicted"/>
<evidence type="ECO:0000313" key="2">
    <source>
        <dbReference type="EMBL" id="MBK1669363.1"/>
    </source>
</evidence>
<keyword evidence="3" id="KW-1185">Reference proteome</keyword>
<organism evidence="2 3">
    <name type="scientific">Rhodovibrio sodomensis</name>
    <dbReference type="NCBI Taxonomy" id="1088"/>
    <lineage>
        <taxon>Bacteria</taxon>
        <taxon>Pseudomonadati</taxon>
        <taxon>Pseudomonadota</taxon>
        <taxon>Alphaproteobacteria</taxon>
        <taxon>Rhodospirillales</taxon>
        <taxon>Rhodovibrionaceae</taxon>
        <taxon>Rhodovibrio</taxon>
    </lineage>
</organism>
<dbReference type="EMBL" id="NRRL01000046">
    <property type="protein sequence ID" value="MBK1669363.1"/>
    <property type="molecule type" value="Genomic_DNA"/>
</dbReference>
<dbReference type="Gene3D" id="3.40.50.1820">
    <property type="entry name" value="alpha/beta hydrolase"/>
    <property type="match status" value="1"/>
</dbReference>
<dbReference type="Proteomes" id="UP001296873">
    <property type="component" value="Unassembled WGS sequence"/>
</dbReference>
<dbReference type="Pfam" id="PF00561">
    <property type="entry name" value="Abhydrolase_1"/>
    <property type="match status" value="1"/>
</dbReference>
<dbReference type="PANTHER" id="PTHR43194">
    <property type="entry name" value="HYDROLASE ALPHA/BETA FOLD FAMILY"/>
    <property type="match status" value="1"/>
</dbReference>
<name>A0ABS1DIM8_9PROT</name>
<sequence length="273" mass="29334">MFVAYIELGPADRIAYVHTPPSSASGVTFIGFNALTGDMAGFENTLGEALRDAGHGTLWWDYRGQGQSPLGDDTAVGAMQIAGDAKRLLDELGPQRPVLLGLSVGGLYAARAWLAGAQATGLVLVNTLRRDGPRLKWINGALTRLAATGGLGLIKDAYLPLLTNESWQAGNADSFLQPGGYSPLDRSAGIFRLIESGEQVDWDLPYEDLSLPVLNVTGLQDWIFYDEADVTRLLARLPDVRPVALADAGHLIPIERPRALAQELLTFAEELTP</sequence>
<evidence type="ECO:0000313" key="3">
    <source>
        <dbReference type="Proteomes" id="UP001296873"/>
    </source>
</evidence>
<accession>A0ABS1DIM8</accession>
<reference evidence="2 3" key="1">
    <citation type="journal article" date="2020" name="Microorganisms">
        <title>Osmotic Adaptation and Compatible Solute Biosynthesis of Phototrophic Bacteria as Revealed from Genome Analyses.</title>
        <authorList>
            <person name="Imhoff J.F."/>
            <person name="Rahn T."/>
            <person name="Kunzel S."/>
            <person name="Keller A."/>
            <person name="Neulinger S.C."/>
        </authorList>
    </citation>
    <scope>NUCLEOTIDE SEQUENCE [LARGE SCALE GENOMIC DNA]</scope>
    <source>
        <strain evidence="2 3">DSM 9895</strain>
    </source>
</reference>
<dbReference type="InterPro" id="IPR050228">
    <property type="entry name" value="Carboxylesterase_BioH"/>
</dbReference>
<dbReference type="RefSeq" id="WP_200341695.1">
    <property type="nucleotide sequence ID" value="NZ_NRRL01000046.1"/>
</dbReference>
<feature type="domain" description="AB hydrolase-1" evidence="1">
    <location>
        <begin position="32"/>
        <end position="257"/>
    </location>
</feature>
<dbReference type="PANTHER" id="PTHR43194:SF5">
    <property type="entry name" value="PIMELOYL-[ACYL-CARRIER PROTEIN] METHYL ESTER ESTERASE"/>
    <property type="match status" value="1"/>
</dbReference>
<dbReference type="InterPro" id="IPR029058">
    <property type="entry name" value="AB_hydrolase_fold"/>
</dbReference>
<gene>
    <name evidence="2" type="ORF">CKO28_15095</name>
</gene>
<protein>
    <recommendedName>
        <fullName evidence="1">AB hydrolase-1 domain-containing protein</fullName>
    </recommendedName>
</protein>
<comment type="caution">
    <text evidence="2">The sequence shown here is derived from an EMBL/GenBank/DDBJ whole genome shotgun (WGS) entry which is preliminary data.</text>
</comment>
<evidence type="ECO:0000259" key="1">
    <source>
        <dbReference type="Pfam" id="PF00561"/>
    </source>
</evidence>